<evidence type="ECO:0000256" key="2">
    <source>
        <dbReference type="SAM" id="MobiDB-lite"/>
    </source>
</evidence>
<feature type="region of interest" description="Disordered" evidence="2">
    <location>
        <begin position="146"/>
        <end position="169"/>
    </location>
</feature>
<sequence length="399" mass="47117">MNKEEFALEEKIYENPEGLKITIIFSNLGRRYKKIGNNLNLMLEKETVKLEDSLTAMVRITKENEEIDRKREIKEIQQQAKEKIQQIEEVKNTKITELEKELEMLKQMYANKLKEKEKRKEEEEELKLTNEIERFKLQLEEVQESPSKISINEINDQSDKDTELGENYSETSETYTELIEKTEKIKINPEINTGDMNEDKPSISGIKNPKQLNPTYYRVSYSYRYDAYDRNKTLWDKRLNKKWAPRQITEQYNFLDLDCVADINKTIQLWIGYISKQLIDNKITITETPGYIERTLIGTVKLWLQNLSSESLDTLRSNKKLDGTTTTTVTDILNKYEIAIRNEFSSMTTEVEEQNKEKIPNRNLMTKLAICNMCYIVNILVHLETIIIKEHIVQMKVKR</sequence>
<feature type="coiled-coil region" evidence="1">
    <location>
        <begin position="62"/>
        <end position="145"/>
    </location>
</feature>
<dbReference type="EMBL" id="AJ414167">
    <property type="protein sequence ID" value="CAC88790.1"/>
    <property type="molecule type" value="Genomic_DNA"/>
</dbReference>
<protein>
    <submittedName>
        <fullName evidence="3">Putative coat protein</fullName>
    </submittedName>
</protein>
<proteinExistence type="predicted"/>
<evidence type="ECO:0000256" key="1">
    <source>
        <dbReference type="SAM" id="Coils"/>
    </source>
</evidence>
<organism evidence="3">
    <name type="scientific">Nicotiana tabacum</name>
    <name type="common">Common tobacco</name>
    <dbReference type="NCBI Taxonomy" id="4097"/>
    <lineage>
        <taxon>Eukaryota</taxon>
        <taxon>Viridiplantae</taxon>
        <taxon>Streptophyta</taxon>
        <taxon>Embryophyta</taxon>
        <taxon>Tracheophyta</taxon>
        <taxon>Spermatophyta</taxon>
        <taxon>Magnoliopsida</taxon>
        <taxon>eudicotyledons</taxon>
        <taxon>Gunneridae</taxon>
        <taxon>Pentapetalae</taxon>
        <taxon>asterids</taxon>
        <taxon>lamiids</taxon>
        <taxon>Solanales</taxon>
        <taxon>Solanaceae</taxon>
        <taxon>Nicotianoideae</taxon>
        <taxon>Nicotianeae</taxon>
        <taxon>Nicotiana</taxon>
    </lineage>
</organism>
<dbReference type="AlphaFoldDB" id="Q93YD7"/>
<reference evidence="3" key="1">
    <citation type="journal article" date="1999" name="Proc. Natl. Acad. Sci. U.S.A.">
        <title>Integrated pararetroviral sequences define a unique class of dispersed repetitive DNA in plants.</title>
        <authorList>
            <person name="Jakowitsch J."/>
            <person name="Mette M.F."/>
            <person name="van der Winden J."/>
            <person name="Matzke M.A."/>
            <person name="Matzke A.J."/>
        </authorList>
    </citation>
    <scope>NUCLEOTIDE SEQUENCE</scope>
</reference>
<name>Q93YD7_TOBAC</name>
<feature type="compositionally biased region" description="Polar residues" evidence="2">
    <location>
        <begin position="146"/>
        <end position="155"/>
    </location>
</feature>
<reference evidence="3" key="2">
    <citation type="journal article" date="2002" name="EMBO J.">
        <title>Endogenous viral sequences and their potential contribution to heritable virus resistance in plants.</title>
        <authorList>
            <person name="Mette M.F."/>
            <person name="Kanno T."/>
            <person name="Aufsatz W."/>
            <person name="Jakowitsch J."/>
            <person name="van der Winden J."/>
            <person name="Matzke M.A."/>
            <person name="Matzke A.J."/>
        </authorList>
    </citation>
    <scope>NUCLEOTIDE SEQUENCE</scope>
</reference>
<keyword evidence="1" id="KW-0175">Coiled coil</keyword>
<accession>Q93YD7</accession>
<evidence type="ECO:0000313" key="3">
    <source>
        <dbReference type="EMBL" id="CAC88790.1"/>
    </source>
</evidence>